<evidence type="ECO:0000256" key="3">
    <source>
        <dbReference type="ARBA" id="ARBA00023163"/>
    </source>
</evidence>
<dbReference type="PANTHER" id="PTHR30055:SF234">
    <property type="entry name" value="HTH-TYPE TRANSCRIPTIONAL REGULATOR BETI"/>
    <property type="match status" value="1"/>
</dbReference>
<keyword evidence="3" id="KW-0804">Transcription</keyword>
<dbReference type="InterPro" id="IPR009057">
    <property type="entry name" value="Homeodomain-like_sf"/>
</dbReference>
<evidence type="ECO:0000256" key="4">
    <source>
        <dbReference type="PROSITE-ProRule" id="PRU00335"/>
    </source>
</evidence>
<dbReference type="SUPFAM" id="SSF48498">
    <property type="entry name" value="Tetracyclin repressor-like, C-terminal domain"/>
    <property type="match status" value="1"/>
</dbReference>
<evidence type="ECO:0000256" key="5">
    <source>
        <dbReference type="SAM" id="MobiDB-lite"/>
    </source>
</evidence>
<dbReference type="PANTHER" id="PTHR30055">
    <property type="entry name" value="HTH-TYPE TRANSCRIPTIONAL REGULATOR RUTR"/>
    <property type="match status" value="1"/>
</dbReference>
<dbReference type="InterPro" id="IPR041490">
    <property type="entry name" value="KstR2_TetR_C"/>
</dbReference>
<dbReference type="SUPFAM" id="SSF46689">
    <property type="entry name" value="Homeodomain-like"/>
    <property type="match status" value="1"/>
</dbReference>
<evidence type="ECO:0000259" key="6">
    <source>
        <dbReference type="PROSITE" id="PS50977"/>
    </source>
</evidence>
<accession>A0ABP4QS18</accession>
<reference evidence="8" key="1">
    <citation type="journal article" date="2019" name="Int. J. Syst. Evol. Microbiol.">
        <title>The Global Catalogue of Microorganisms (GCM) 10K type strain sequencing project: providing services to taxonomists for standard genome sequencing and annotation.</title>
        <authorList>
            <consortium name="The Broad Institute Genomics Platform"/>
            <consortium name="The Broad Institute Genome Sequencing Center for Infectious Disease"/>
            <person name="Wu L."/>
            <person name="Ma J."/>
        </authorList>
    </citation>
    <scope>NUCLEOTIDE SEQUENCE [LARGE SCALE GENOMIC DNA]</scope>
    <source>
        <strain evidence="8">JCM 14969</strain>
    </source>
</reference>
<dbReference type="InterPro" id="IPR050109">
    <property type="entry name" value="HTH-type_TetR-like_transc_reg"/>
</dbReference>
<feature type="region of interest" description="Disordered" evidence="5">
    <location>
        <begin position="1"/>
        <end position="25"/>
    </location>
</feature>
<dbReference type="InterPro" id="IPR001647">
    <property type="entry name" value="HTH_TetR"/>
</dbReference>
<keyword evidence="2 4" id="KW-0238">DNA-binding</keyword>
<dbReference type="PROSITE" id="PS50977">
    <property type="entry name" value="HTH_TETR_2"/>
    <property type="match status" value="1"/>
</dbReference>
<keyword evidence="8" id="KW-1185">Reference proteome</keyword>
<evidence type="ECO:0000313" key="7">
    <source>
        <dbReference type="EMBL" id="GAA1619152.1"/>
    </source>
</evidence>
<dbReference type="PRINTS" id="PR00455">
    <property type="entry name" value="HTHTETR"/>
</dbReference>
<keyword evidence="1" id="KW-0805">Transcription regulation</keyword>
<feature type="compositionally biased region" description="Basic and acidic residues" evidence="5">
    <location>
        <begin position="10"/>
        <end position="25"/>
    </location>
</feature>
<name>A0ABP4QS18_9ACTN</name>
<dbReference type="RefSeq" id="WP_344222594.1">
    <property type="nucleotide sequence ID" value="NZ_BAAAOS010000070.1"/>
</dbReference>
<evidence type="ECO:0000313" key="8">
    <source>
        <dbReference type="Proteomes" id="UP001500393"/>
    </source>
</evidence>
<dbReference type="Gene3D" id="1.10.357.10">
    <property type="entry name" value="Tetracycline Repressor, domain 2"/>
    <property type="match status" value="1"/>
</dbReference>
<proteinExistence type="predicted"/>
<dbReference type="EMBL" id="BAAAOS010000070">
    <property type="protein sequence ID" value="GAA1619152.1"/>
    <property type="molecule type" value="Genomic_DNA"/>
</dbReference>
<dbReference type="Pfam" id="PF17932">
    <property type="entry name" value="TetR_C_24"/>
    <property type="match status" value="1"/>
</dbReference>
<dbReference type="Proteomes" id="UP001500393">
    <property type="component" value="Unassembled WGS sequence"/>
</dbReference>
<gene>
    <name evidence="7" type="ORF">GCM10009789_86160</name>
</gene>
<dbReference type="PROSITE" id="PS01081">
    <property type="entry name" value="HTH_TETR_1"/>
    <property type="match status" value="1"/>
</dbReference>
<evidence type="ECO:0000256" key="1">
    <source>
        <dbReference type="ARBA" id="ARBA00023015"/>
    </source>
</evidence>
<protein>
    <recommendedName>
        <fullName evidence="6">HTH tetR-type domain-containing protein</fullName>
    </recommendedName>
</protein>
<dbReference type="InterPro" id="IPR036271">
    <property type="entry name" value="Tet_transcr_reg_TetR-rel_C_sf"/>
</dbReference>
<feature type="domain" description="HTH tetR-type" evidence="6">
    <location>
        <begin position="27"/>
        <end position="87"/>
    </location>
</feature>
<comment type="caution">
    <text evidence="7">The sequence shown here is derived from an EMBL/GenBank/DDBJ whole genome shotgun (WGS) entry which is preliminary data.</text>
</comment>
<dbReference type="InterPro" id="IPR023772">
    <property type="entry name" value="DNA-bd_HTH_TetR-type_CS"/>
</dbReference>
<feature type="DNA-binding region" description="H-T-H motif" evidence="4">
    <location>
        <begin position="50"/>
        <end position="69"/>
    </location>
</feature>
<organism evidence="7 8">
    <name type="scientific">Kribbella sancticallisti</name>
    <dbReference type="NCBI Taxonomy" id="460087"/>
    <lineage>
        <taxon>Bacteria</taxon>
        <taxon>Bacillati</taxon>
        <taxon>Actinomycetota</taxon>
        <taxon>Actinomycetes</taxon>
        <taxon>Propionibacteriales</taxon>
        <taxon>Kribbellaceae</taxon>
        <taxon>Kribbella</taxon>
    </lineage>
</organism>
<sequence>MTSTRQPRKKAVDADGPERGRSNTRRDLVESQIIAEATRLFAERGFAGTSLKDIADATGLTRPALYHYVKNKDEILAKLVSELAEGPARALRAIRRQSELGAAEKLRRIAHAIALQQATEPAKFQLLIRSEADLPEELVGPYDTSRREVLSEIVAVIEAGVESGEFRPVDARVAALAIIGQCNWVAWWHRPGTPEDNARVAGTIADLAVASVASSDAAEVEADPRIRALERLKQDVRHLERLLATED</sequence>
<evidence type="ECO:0000256" key="2">
    <source>
        <dbReference type="ARBA" id="ARBA00023125"/>
    </source>
</evidence>
<dbReference type="Pfam" id="PF00440">
    <property type="entry name" value="TetR_N"/>
    <property type="match status" value="1"/>
</dbReference>